<dbReference type="Pfam" id="PF01171">
    <property type="entry name" value="ATP_bind_3"/>
    <property type="match status" value="1"/>
</dbReference>
<dbReference type="AlphaFoldDB" id="A0A426DKE2"/>
<dbReference type="GO" id="GO:0005524">
    <property type="term" value="F:ATP binding"/>
    <property type="evidence" value="ECO:0007669"/>
    <property type="project" value="UniProtKB-UniRule"/>
</dbReference>
<dbReference type="EC" id="6.3.4.19" evidence="8"/>
<dbReference type="InterPro" id="IPR014729">
    <property type="entry name" value="Rossmann-like_a/b/a_fold"/>
</dbReference>
<dbReference type="InterPro" id="IPR012795">
    <property type="entry name" value="tRNA_Ile_lys_synt_N"/>
</dbReference>
<evidence type="ECO:0000256" key="7">
    <source>
        <dbReference type="ARBA" id="ARBA00048539"/>
    </source>
</evidence>
<evidence type="ECO:0000256" key="2">
    <source>
        <dbReference type="ARBA" id="ARBA00022490"/>
    </source>
</evidence>
<comment type="caution">
    <text evidence="10">The sequence shown here is derived from an EMBL/GenBank/DDBJ whole genome shotgun (WGS) entry which is preliminary data.</text>
</comment>
<dbReference type="InterPro" id="IPR012796">
    <property type="entry name" value="Lysidine-tRNA-synth_C"/>
</dbReference>
<gene>
    <name evidence="8 10" type="primary">tilS</name>
    <name evidence="10" type="ORF">EBB54_19185</name>
</gene>
<dbReference type="RefSeq" id="WP_125128547.1">
    <property type="nucleotide sequence ID" value="NZ_RHJS01000002.1"/>
</dbReference>
<dbReference type="CDD" id="cd01992">
    <property type="entry name" value="TilS_N"/>
    <property type="match status" value="1"/>
</dbReference>
<accession>A0A426DKE2</accession>
<dbReference type="PANTHER" id="PTHR43033:SF1">
    <property type="entry name" value="TRNA(ILE)-LYSIDINE SYNTHASE-RELATED"/>
    <property type="match status" value="1"/>
</dbReference>
<keyword evidence="11" id="KW-1185">Reference proteome</keyword>
<organism evidence="10 11">
    <name type="scientific">Schaedlerella arabinosiphila</name>
    <dbReference type="NCBI Taxonomy" id="2044587"/>
    <lineage>
        <taxon>Bacteria</taxon>
        <taxon>Bacillati</taxon>
        <taxon>Bacillota</taxon>
        <taxon>Clostridia</taxon>
        <taxon>Lachnospirales</taxon>
        <taxon>Lachnospiraceae</taxon>
        <taxon>Schaedlerella</taxon>
    </lineage>
</organism>
<dbReference type="Gene3D" id="3.40.50.620">
    <property type="entry name" value="HUPs"/>
    <property type="match status" value="1"/>
</dbReference>
<dbReference type="InterPro" id="IPR011063">
    <property type="entry name" value="TilS/TtcA_N"/>
</dbReference>
<comment type="catalytic activity">
    <reaction evidence="7 8">
        <text>cytidine(34) in tRNA(Ile2) + L-lysine + ATP = lysidine(34) in tRNA(Ile2) + AMP + diphosphate + H(+)</text>
        <dbReference type="Rhea" id="RHEA:43744"/>
        <dbReference type="Rhea" id="RHEA-COMP:10625"/>
        <dbReference type="Rhea" id="RHEA-COMP:10670"/>
        <dbReference type="ChEBI" id="CHEBI:15378"/>
        <dbReference type="ChEBI" id="CHEBI:30616"/>
        <dbReference type="ChEBI" id="CHEBI:32551"/>
        <dbReference type="ChEBI" id="CHEBI:33019"/>
        <dbReference type="ChEBI" id="CHEBI:82748"/>
        <dbReference type="ChEBI" id="CHEBI:83665"/>
        <dbReference type="ChEBI" id="CHEBI:456215"/>
        <dbReference type="EC" id="6.3.4.19"/>
    </reaction>
</comment>
<dbReference type="EMBL" id="RHJS01000002">
    <property type="protein sequence ID" value="RRK33225.1"/>
    <property type="molecule type" value="Genomic_DNA"/>
</dbReference>
<feature type="binding site" evidence="8">
    <location>
        <begin position="25"/>
        <end position="30"/>
    </location>
    <ligand>
        <name>ATP</name>
        <dbReference type="ChEBI" id="CHEBI:30616"/>
    </ligand>
</feature>
<dbReference type="SUPFAM" id="SSF82829">
    <property type="entry name" value="MesJ substrate recognition domain-like"/>
    <property type="match status" value="1"/>
</dbReference>
<comment type="function">
    <text evidence="8">Ligates lysine onto the cytidine present at position 34 of the AUA codon-specific tRNA(Ile) that contains the anticodon CAU, in an ATP-dependent manner. Cytidine is converted to lysidine, thus changing the amino acid specificity of the tRNA from methionine to isoleucine.</text>
</comment>
<dbReference type="Pfam" id="PF11734">
    <property type="entry name" value="TilS_C"/>
    <property type="match status" value="1"/>
</dbReference>
<evidence type="ECO:0000313" key="11">
    <source>
        <dbReference type="Proteomes" id="UP000274920"/>
    </source>
</evidence>
<dbReference type="SMART" id="SM00977">
    <property type="entry name" value="TilS_C"/>
    <property type="match status" value="1"/>
</dbReference>
<dbReference type="PANTHER" id="PTHR43033">
    <property type="entry name" value="TRNA(ILE)-LYSIDINE SYNTHASE-RELATED"/>
    <property type="match status" value="1"/>
</dbReference>
<dbReference type="GO" id="GO:0006400">
    <property type="term" value="P:tRNA modification"/>
    <property type="evidence" value="ECO:0007669"/>
    <property type="project" value="UniProtKB-UniRule"/>
</dbReference>
<dbReference type="SUPFAM" id="SSF52402">
    <property type="entry name" value="Adenine nucleotide alpha hydrolases-like"/>
    <property type="match status" value="1"/>
</dbReference>
<keyword evidence="3 8" id="KW-0436">Ligase</keyword>
<evidence type="ECO:0000256" key="8">
    <source>
        <dbReference type="HAMAP-Rule" id="MF_01161"/>
    </source>
</evidence>
<evidence type="ECO:0000259" key="9">
    <source>
        <dbReference type="SMART" id="SM00977"/>
    </source>
</evidence>
<dbReference type="GO" id="GO:0032267">
    <property type="term" value="F:tRNA(Ile)-lysidine synthase activity"/>
    <property type="evidence" value="ECO:0007669"/>
    <property type="project" value="UniProtKB-EC"/>
</dbReference>
<feature type="domain" description="Lysidine-tRNA(Ile) synthetase C-terminal" evidence="9">
    <location>
        <begin position="390"/>
        <end position="460"/>
    </location>
</feature>
<name>A0A426DKE2_9FIRM</name>
<dbReference type="NCBIfam" id="TIGR02433">
    <property type="entry name" value="lysidine_TilS_C"/>
    <property type="match status" value="1"/>
</dbReference>
<evidence type="ECO:0000313" key="10">
    <source>
        <dbReference type="EMBL" id="RRK33225.1"/>
    </source>
</evidence>
<dbReference type="InterPro" id="IPR012094">
    <property type="entry name" value="tRNA_Ile_lys_synt"/>
</dbReference>
<evidence type="ECO:0000256" key="1">
    <source>
        <dbReference type="ARBA" id="ARBA00004496"/>
    </source>
</evidence>
<protein>
    <recommendedName>
        <fullName evidence="8">tRNA(Ile)-lysidine synthase</fullName>
        <ecNumber evidence="8">6.3.4.19</ecNumber>
    </recommendedName>
    <alternativeName>
        <fullName evidence="8">tRNA(Ile)-2-lysyl-cytidine synthase</fullName>
    </alternativeName>
    <alternativeName>
        <fullName evidence="8">tRNA(Ile)-lysidine synthetase</fullName>
    </alternativeName>
</protein>
<evidence type="ECO:0000256" key="5">
    <source>
        <dbReference type="ARBA" id="ARBA00022741"/>
    </source>
</evidence>
<comment type="domain">
    <text evidence="8">The N-terminal region contains the highly conserved SGGXDS motif, predicted to be a P-loop motif involved in ATP binding.</text>
</comment>
<evidence type="ECO:0000256" key="4">
    <source>
        <dbReference type="ARBA" id="ARBA00022694"/>
    </source>
</evidence>
<keyword evidence="6 8" id="KW-0067">ATP-binding</keyword>
<dbReference type="Proteomes" id="UP000274920">
    <property type="component" value="Unassembled WGS sequence"/>
</dbReference>
<proteinExistence type="inferred from homology"/>
<keyword evidence="5 8" id="KW-0547">Nucleotide-binding</keyword>
<dbReference type="HAMAP" id="MF_01161">
    <property type="entry name" value="tRNA_Ile_lys_synt"/>
    <property type="match status" value="1"/>
</dbReference>
<dbReference type="GO" id="GO:0005737">
    <property type="term" value="C:cytoplasm"/>
    <property type="evidence" value="ECO:0007669"/>
    <property type="project" value="UniProtKB-SubCell"/>
</dbReference>
<comment type="subcellular location">
    <subcellularLocation>
        <location evidence="1 8">Cytoplasm</location>
    </subcellularLocation>
</comment>
<reference evidence="10" key="1">
    <citation type="submission" date="2018-10" db="EMBL/GenBank/DDBJ databases">
        <title>Schaedlerella arabinophila gen. nov. sp. nov., isolated from the mouse intestinal tract and comparative analysis with the genome of the closely related altered Schaedler flora strain ASF502.</title>
        <authorList>
            <person name="Miyake S."/>
            <person name="Soh M."/>
            <person name="Seedorf H."/>
        </authorList>
    </citation>
    <scope>NUCLEOTIDE SEQUENCE [LARGE SCALE GENOMIC DNA]</scope>
    <source>
        <strain evidence="10">DSM 106076</strain>
    </source>
</reference>
<sequence>MEKVRAYIEKYHMVGTEDHIIAGISGGADSVCLFFVLLELCPGLGVPFTAVHVNHGLRGAAADRDEAFVRELCGKYAVPLEVFRVDLESISKKRKQSLEECGRNIRREAFELVCAKCGGTKIALAHHQNDNAETLLWNLARGTGLAGLCGIRPVNGRYIRPLLCLNRREIEAFLEQRGERFCTDDTNQDTEYTRNRLRHLVIPVLEKEVNSQAVRHMNEVTEQLLEVGEYMERCSEDAFRKYVKTDETPTRFLVKKELWEREPEILCTMVLRRVLELAAGQARDIGRVHIRGVLELFRKQTGRSLDLPYAMRAVRTYEGVEVYPEQDSVPQAEKKAYPLRIPGETRVPDMGMTVFCKVFPKTMCFSMKEIPQKEYTKWFDYDIIGTPPCIRSRQGGDQIAIDRAGHRQKLKSWFINEKIPAKERSAIPCIASGSEILWIPGRRMSSAYQISSHTKQILQIEIVKEDDKAKEL</sequence>
<dbReference type="SUPFAM" id="SSF56037">
    <property type="entry name" value="PheT/TilS domain"/>
    <property type="match status" value="1"/>
</dbReference>
<comment type="similarity">
    <text evidence="8">Belongs to the tRNA(Ile)-lysidine synthase family.</text>
</comment>
<dbReference type="NCBIfam" id="TIGR02432">
    <property type="entry name" value="lysidine_TilS_N"/>
    <property type="match status" value="1"/>
</dbReference>
<keyword evidence="4 8" id="KW-0819">tRNA processing</keyword>
<evidence type="ECO:0000256" key="3">
    <source>
        <dbReference type="ARBA" id="ARBA00022598"/>
    </source>
</evidence>
<evidence type="ECO:0000256" key="6">
    <source>
        <dbReference type="ARBA" id="ARBA00022840"/>
    </source>
</evidence>
<keyword evidence="2 8" id="KW-0963">Cytoplasm</keyword>